<proteinExistence type="predicted"/>
<dbReference type="SMART" id="SM01001">
    <property type="entry name" value="AIRC"/>
    <property type="match status" value="1"/>
</dbReference>
<sequence>MKEENLRSLLDGVQKGTVTLNDAVRALKQGPFKDSFLGEATPDHHRRLRHGLCEVIFGEGKSVEQITSIAGELSEGGVPVLITRLDGMKLAALKVSFPNGRASLTGGTFIVNPPPVSLVAKDHPHIAIISAGTSDLPVAEEAAETCVAAETPFVMISDVGIAGLHRILRRIDELEDATVLVVIAGMEGALPSVVGGLVGKPIFAVPTSVGYGSNLNGLTALLAMLNSCSPGICVVNIDNGFSAAYAGCRVISAIKHRLGSVKEG</sequence>
<dbReference type="NCBIfam" id="NF033503">
    <property type="entry name" value="LarB"/>
    <property type="match status" value="1"/>
</dbReference>
<keyword evidence="2" id="KW-0378">Hydrolase</keyword>
<dbReference type="PANTHER" id="PTHR43064:SF1">
    <property type="entry name" value="SLL1489 PROTEIN"/>
    <property type="match status" value="1"/>
</dbReference>
<dbReference type="GO" id="GO:0016787">
    <property type="term" value="F:hydrolase activity"/>
    <property type="evidence" value="ECO:0007669"/>
    <property type="project" value="UniProtKB-KW"/>
</dbReference>
<evidence type="ECO:0000313" key="2">
    <source>
        <dbReference type="EMBL" id="AWT59750.1"/>
    </source>
</evidence>
<dbReference type="Gene3D" id="3.40.50.1970">
    <property type="match status" value="1"/>
</dbReference>
<dbReference type="SUPFAM" id="SSF52255">
    <property type="entry name" value="N5-CAIR mutase (phosphoribosylaminoimidazole carboxylase, PurE)"/>
    <property type="match status" value="1"/>
</dbReference>
<evidence type="ECO:0000313" key="3">
    <source>
        <dbReference type="Proteomes" id="UP000247465"/>
    </source>
</evidence>
<accession>A0A2Z4ALF5</accession>
<dbReference type="EMBL" id="CP029803">
    <property type="protein sequence ID" value="AWT59750.1"/>
    <property type="molecule type" value="Genomic_DNA"/>
</dbReference>
<protein>
    <submittedName>
        <fullName evidence="2">Pyridinium-3,5-biscarboxylic acid mononucleotide synthase</fullName>
        <ecNumber evidence="2">3.-.-.-</ecNumber>
    </submittedName>
</protein>
<organism evidence="2 3">
    <name type="scientific">Candidatus Moanibacter tarae</name>
    <dbReference type="NCBI Taxonomy" id="2200854"/>
    <lineage>
        <taxon>Bacteria</taxon>
        <taxon>Pseudomonadati</taxon>
        <taxon>Verrucomicrobiota</taxon>
        <taxon>Opitutia</taxon>
        <taxon>Puniceicoccales</taxon>
        <taxon>Puniceicoccales incertae sedis</taxon>
        <taxon>Candidatus Moanibacter</taxon>
    </lineage>
</organism>
<reference evidence="2 3" key="1">
    <citation type="submission" date="2018-06" db="EMBL/GenBank/DDBJ databases">
        <title>Draft Genome Sequence of a Novel Marine Bacterium Related to the Verrucomicrobia.</title>
        <authorList>
            <person name="Vosseberg J."/>
            <person name="Martijn J."/>
            <person name="Ettema T.J.G."/>
        </authorList>
    </citation>
    <scope>NUCLEOTIDE SEQUENCE [LARGE SCALE GENOMIC DNA]</scope>
    <source>
        <strain evidence="2">TARA_B100001123</strain>
    </source>
</reference>
<dbReference type="AlphaFoldDB" id="A0A2Z4ALF5"/>
<feature type="domain" description="PurE" evidence="1">
    <location>
        <begin position="124"/>
        <end position="256"/>
    </location>
</feature>
<dbReference type="PANTHER" id="PTHR43064">
    <property type="entry name" value="PHOSPHORIBOSYLAMINOIMIDAZOLE CARBOXYLASE-RELATED"/>
    <property type="match status" value="1"/>
</dbReference>
<dbReference type="Proteomes" id="UP000247465">
    <property type="component" value="Chromosome"/>
</dbReference>
<dbReference type="KEGG" id="mtar:DF168_00944"/>
<dbReference type="InterPro" id="IPR000031">
    <property type="entry name" value="PurE_dom"/>
</dbReference>
<dbReference type="InterPro" id="IPR039476">
    <property type="entry name" value="P2CMN_synthase_LarB"/>
</dbReference>
<gene>
    <name evidence="2" type="primary">larB</name>
    <name evidence="2" type="ORF">DF168_00944</name>
</gene>
<dbReference type="EC" id="3.-.-.-" evidence="2"/>
<dbReference type="GO" id="GO:0006189">
    <property type="term" value="P:'de novo' IMP biosynthetic process"/>
    <property type="evidence" value="ECO:0007669"/>
    <property type="project" value="InterPro"/>
</dbReference>
<evidence type="ECO:0000259" key="1">
    <source>
        <dbReference type="SMART" id="SM01001"/>
    </source>
</evidence>
<dbReference type="Pfam" id="PF00731">
    <property type="entry name" value="AIRC"/>
    <property type="match status" value="1"/>
</dbReference>
<name>A0A2Z4ALF5_9BACT</name>